<evidence type="ECO:0000256" key="4">
    <source>
        <dbReference type="ARBA" id="ARBA00022729"/>
    </source>
</evidence>
<proteinExistence type="inferred from homology"/>
<organism evidence="9 10">
    <name type="scientific">Acrobeloides nanus</name>
    <dbReference type="NCBI Taxonomy" id="290746"/>
    <lineage>
        <taxon>Eukaryota</taxon>
        <taxon>Metazoa</taxon>
        <taxon>Ecdysozoa</taxon>
        <taxon>Nematoda</taxon>
        <taxon>Chromadorea</taxon>
        <taxon>Rhabditida</taxon>
        <taxon>Tylenchina</taxon>
        <taxon>Cephalobomorpha</taxon>
        <taxon>Cephaloboidea</taxon>
        <taxon>Cephalobidae</taxon>
        <taxon>Acrobeloides</taxon>
    </lineage>
</organism>
<dbReference type="InterPro" id="IPR057739">
    <property type="entry name" value="Glyco_hydro_29_N"/>
</dbReference>
<name>A0A914DU16_9BILA</name>
<evidence type="ECO:0000313" key="9">
    <source>
        <dbReference type="Proteomes" id="UP000887540"/>
    </source>
</evidence>
<evidence type="ECO:0000256" key="6">
    <source>
        <dbReference type="ARBA" id="ARBA00023295"/>
    </source>
</evidence>
<dbReference type="GO" id="GO:0004560">
    <property type="term" value="F:alpha-L-fucosidase activity"/>
    <property type="evidence" value="ECO:0007669"/>
    <property type="project" value="UniProtKB-EC"/>
</dbReference>
<sequence>MDISGVLSLKDFIAELAITISTGGNLVMNFPPDKNGRVLPIFEERLRDIGKFIGAHEEAIYTTKPWIFQNDTDSTIWYTSRLRNASGFDPYRYYNPQQENNTIIYAFVLEWPIDNIVSMPLIIPTRKTTITLLGTNISLPVVLDFDGGMETSIAGISAPLFPSLDVFVLKIEYAADQNVNPLED</sequence>
<evidence type="ECO:0000259" key="7">
    <source>
        <dbReference type="Pfam" id="PF01120"/>
    </source>
</evidence>
<comment type="function">
    <text evidence="1">Alpha-L-fucosidase is responsible for hydrolyzing the alpha-1,6-linked fucose joined to the reducing-end N-acetylglucosamine of the carbohydrate moieties of glycoproteins.</text>
</comment>
<evidence type="ECO:0000313" key="10">
    <source>
        <dbReference type="WBParaSite" id="ACRNAN_scaffold411.g14981.t1"/>
    </source>
</evidence>
<dbReference type="GO" id="GO:0016139">
    <property type="term" value="P:glycoside catabolic process"/>
    <property type="evidence" value="ECO:0007669"/>
    <property type="project" value="TreeGrafter"/>
</dbReference>
<dbReference type="GO" id="GO:0005764">
    <property type="term" value="C:lysosome"/>
    <property type="evidence" value="ECO:0007669"/>
    <property type="project" value="TreeGrafter"/>
</dbReference>
<dbReference type="GO" id="GO:0006004">
    <property type="term" value="P:fucose metabolic process"/>
    <property type="evidence" value="ECO:0007669"/>
    <property type="project" value="InterPro"/>
</dbReference>
<protein>
    <recommendedName>
        <fullName evidence="3">alpha-L-fucosidase</fullName>
        <ecNumber evidence="3">3.2.1.51</ecNumber>
    </recommendedName>
</protein>
<keyword evidence="4" id="KW-0732">Signal</keyword>
<dbReference type="SUPFAM" id="SSF51445">
    <property type="entry name" value="(Trans)glycosidases"/>
    <property type="match status" value="1"/>
</dbReference>
<dbReference type="PANTHER" id="PTHR10030">
    <property type="entry name" value="ALPHA-L-FUCOSIDASE"/>
    <property type="match status" value="1"/>
</dbReference>
<evidence type="ECO:0000256" key="5">
    <source>
        <dbReference type="ARBA" id="ARBA00022801"/>
    </source>
</evidence>
<evidence type="ECO:0000256" key="1">
    <source>
        <dbReference type="ARBA" id="ARBA00004071"/>
    </source>
</evidence>
<feature type="domain" description="Alpha-L-fucosidase C-terminal" evidence="8">
    <location>
        <begin position="93"/>
        <end position="171"/>
    </location>
</feature>
<feature type="domain" description="Glycoside hydrolase family 29 N-terminal" evidence="7">
    <location>
        <begin position="6"/>
        <end position="57"/>
    </location>
</feature>
<dbReference type="EC" id="3.2.1.51" evidence="3"/>
<reference evidence="10" key="1">
    <citation type="submission" date="2022-11" db="UniProtKB">
        <authorList>
            <consortium name="WormBaseParasite"/>
        </authorList>
    </citation>
    <scope>IDENTIFICATION</scope>
</reference>
<dbReference type="Pfam" id="PF01120">
    <property type="entry name" value="Alpha_L_fucos"/>
    <property type="match status" value="1"/>
</dbReference>
<keyword evidence="9" id="KW-1185">Reference proteome</keyword>
<accession>A0A914DU16</accession>
<evidence type="ECO:0000256" key="3">
    <source>
        <dbReference type="ARBA" id="ARBA00012662"/>
    </source>
</evidence>
<dbReference type="PANTHER" id="PTHR10030:SF37">
    <property type="entry name" value="ALPHA-L-FUCOSIDASE-RELATED"/>
    <property type="match status" value="1"/>
</dbReference>
<dbReference type="InterPro" id="IPR031919">
    <property type="entry name" value="Fucosidase_C"/>
</dbReference>
<dbReference type="InterPro" id="IPR000933">
    <property type="entry name" value="Glyco_hydro_29"/>
</dbReference>
<evidence type="ECO:0000259" key="8">
    <source>
        <dbReference type="Pfam" id="PF16757"/>
    </source>
</evidence>
<evidence type="ECO:0000256" key="2">
    <source>
        <dbReference type="ARBA" id="ARBA00007951"/>
    </source>
</evidence>
<keyword evidence="5" id="KW-0378">Hydrolase</keyword>
<dbReference type="PRINTS" id="PR00741">
    <property type="entry name" value="GLHYDRLASE29"/>
</dbReference>
<dbReference type="Gene3D" id="3.20.20.80">
    <property type="entry name" value="Glycosidases"/>
    <property type="match status" value="1"/>
</dbReference>
<dbReference type="InterPro" id="IPR017853">
    <property type="entry name" value="GH"/>
</dbReference>
<dbReference type="InterPro" id="IPR016286">
    <property type="entry name" value="FUC_metazoa-typ"/>
</dbReference>
<dbReference type="WBParaSite" id="ACRNAN_scaffold411.g14981.t1">
    <property type="protein sequence ID" value="ACRNAN_scaffold411.g14981.t1"/>
    <property type="gene ID" value="ACRNAN_scaffold411.g14981"/>
</dbReference>
<comment type="similarity">
    <text evidence="2">Belongs to the glycosyl hydrolase 29 family.</text>
</comment>
<dbReference type="Pfam" id="PF16757">
    <property type="entry name" value="Fucosidase_C"/>
    <property type="match status" value="1"/>
</dbReference>
<dbReference type="Proteomes" id="UP000887540">
    <property type="component" value="Unplaced"/>
</dbReference>
<keyword evidence="6" id="KW-0326">Glycosidase</keyword>
<dbReference type="AlphaFoldDB" id="A0A914DU16"/>